<evidence type="ECO:0000313" key="3">
    <source>
        <dbReference type="Proteomes" id="UP000732399"/>
    </source>
</evidence>
<dbReference type="PANTHER" id="PTHR40260">
    <property type="entry name" value="BLR8190 PROTEIN"/>
    <property type="match status" value="1"/>
</dbReference>
<organism evidence="2 3">
    <name type="scientific">Sphingomonas corticis</name>
    <dbReference type="NCBI Taxonomy" id="2722791"/>
    <lineage>
        <taxon>Bacteria</taxon>
        <taxon>Pseudomonadati</taxon>
        <taxon>Pseudomonadota</taxon>
        <taxon>Alphaproteobacteria</taxon>
        <taxon>Sphingomonadales</taxon>
        <taxon>Sphingomonadaceae</taxon>
        <taxon>Sphingomonas</taxon>
    </lineage>
</organism>
<comment type="caution">
    <text evidence="2">The sequence shown here is derived from an EMBL/GenBank/DDBJ whole genome shotgun (WGS) entry which is preliminary data.</text>
</comment>
<dbReference type="PANTHER" id="PTHR40260:SF2">
    <property type="entry name" value="BLR8190 PROTEIN"/>
    <property type="match status" value="1"/>
</dbReference>
<accession>A0ABX1CMS1</accession>
<feature type="domain" description="EthD" evidence="1">
    <location>
        <begin position="18"/>
        <end position="89"/>
    </location>
</feature>
<protein>
    <submittedName>
        <fullName evidence="2">EthD family reductase</fullName>
    </submittedName>
</protein>
<gene>
    <name evidence="2" type="ORF">HBH26_05730</name>
</gene>
<name>A0ABX1CMS1_9SPHN</name>
<dbReference type="Pfam" id="PF07110">
    <property type="entry name" value="EthD"/>
    <property type="match status" value="1"/>
</dbReference>
<dbReference type="InterPro" id="IPR011008">
    <property type="entry name" value="Dimeric_a/b-barrel"/>
</dbReference>
<dbReference type="NCBIfam" id="TIGR02118">
    <property type="entry name" value="EthD family reductase"/>
    <property type="match status" value="1"/>
</dbReference>
<evidence type="ECO:0000259" key="1">
    <source>
        <dbReference type="Pfam" id="PF07110"/>
    </source>
</evidence>
<dbReference type="InterPro" id="IPR009799">
    <property type="entry name" value="EthD_dom"/>
</dbReference>
<dbReference type="Gene3D" id="3.30.70.100">
    <property type="match status" value="1"/>
</dbReference>
<keyword evidence="3" id="KW-1185">Reference proteome</keyword>
<dbReference type="RefSeq" id="WP_168133653.1">
    <property type="nucleotide sequence ID" value="NZ_JAAVJH010000003.1"/>
</dbReference>
<evidence type="ECO:0000313" key="2">
    <source>
        <dbReference type="EMBL" id="NJR78116.1"/>
    </source>
</evidence>
<sequence length="102" mass="10954">MVTMTVVYPYDADKPFDEGYFASTHVPLIREVWGDAVTGVTVHHALAGLSGDPAFATIAQVEFASMEAFQQSMAHPRAAEVQADVSNYAGVIPSIQLSRKVA</sequence>
<dbReference type="EMBL" id="JAAVJH010000003">
    <property type="protein sequence ID" value="NJR78116.1"/>
    <property type="molecule type" value="Genomic_DNA"/>
</dbReference>
<proteinExistence type="predicted"/>
<dbReference type="Proteomes" id="UP000732399">
    <property type="component" value="Unassembled WGS sequence"/>
</dbReference>
<dbReference type="SUPFAM" id="SSF54909">
    <property type="entry name" value="Dimeric alpha+beta barrel"/>
    <property type="match status" value="1"/>
</dbReference>
<reference evidence="2 3" key="1">
    <citation type="submission" date="2020-03" db="EMBL/GenBank/DDBJ databases">
        <authorList>
            <person name="Wang L."/>
            <person name="He N."/>
            <person name="Li Y."/>
            <person name="Fang Y."/>
            <person name="Zhang F."/>
        </authorList>
    </citation>
    <scope>NUCLEOTIDE SEQUENCE [LARGE SCALE GENOMIC DNA]</scope>
    <source>
        <strain evidence="2 3">36D10-4-7</strain>
    </source>
</reference>